<gene>
    <name evidence="3" type="ORF">CDL15_Pgr020554</name>
    <name evidence="4" type="ORF">CRG98_018605</name>
</gene>
<dbReference type="GO" id="GO:0016973">
    <property type="term" value="P:poly(A)+ mRNA export from nucleus"/>
    <property type="evidence" value="ECO:0007669"/>
    <property type="project" value="InterPro"/>
</dbReference>
<evidence type="ECO:0000256" key="1">
    <source>
        <dbReference type="SAM" id="MobiDB-lite"/>
    </source>
</evidence>
<proteinExistence type="predicted"/>
<accession>A0A218VVK9</accession>
<feature type="domain" description="THO1-MOS11 C-terminal" evidence="2">
    <location>
        <begin position="88"/>
        <end position="123"/>
    </location>
</feature>
<dbReference type="EMBL" id="PGOL01001090">
    <property type="protein sequence ID" value="PKI60975.1"/>
    <property type="molecule type" value="Genomic_DNA"/>
</dbReference>
<dbReference type="Proteomes" id="UP000197138">
    <property type="component" value="Unassembled WGS sequence"/>
</dbReference>
<reference evidence="4 6" key="3">
    <citation type="submission" date="2017-11" db="EMBL/GenBank/DDBJ databases">
        <title>De-novo sequencing of pomegranate (Punica granatum L.) genome.</title>
        <authorList>
            <person name="Akparov Z."/>
            <person name="Amiraslanov A."/>
            <person name="Hajiyeva S."/>
            <person name="Abbasov M."/>
            <person name="Kaur K."/>
            <person name="Hamwieh A."/>
            <person name="Solovyev V."/>
            <person name="Salamov A."/>
            <person name="Braich B."/>
            <person name="Kosarev P."/>
            <person name="Mahmoud A."/>
            <person name="Hajiyev E."/>
            <person name="Babayeva S."/>
            <person name="Izzatullayeva V."/>
            <person name="Mammadov A."/>
            <person name="Mammadov A."/>
            <person name="Sharifova S."/>
            <person name="Ojaghi J."/>
            <person name="Eynullazada K."/>
            <person name="Bayramov B."/>
            <person name="Abdulazimova A."/>
            <person name="Shahmuradov I."/>
        </authorList>
    </citation>
    <scope>NUCLEOTIDE SEQUENCE [LARGE SCALE GENOMIC DNA]</scope>
    <source>
        <strain evidence="4">AG2017</strain>
        <strain evidence="6">cv. AG2017</strain>
        <tissue evidence="4">Leaf</tissue>
    </source>
</reference>
<dbReference type="PANTHER" id="PTHR47701:SF2">
    <property type="entry name" value="PROTEIN MODIFIER OF SNC1 11"/>
    <property type="match status" value="1"/>
</dbReference>
<dbReference type="InterPro" id="IPR044209">
    <property type="entry name" value="MOS11"/>
</dbReference>
<organism evidence="3 5">
    <name type="scientific">Punica granatum</name>
    <name type="common">Pomegranate</name>
    <dbReference type="NCBI Taxonomy" id="22663"/>
    <lineage>
        <taxon>Eukaryota</taxon>
        <taxon>Viridiplantae</taxon>
        <taxon>Streptophyta</taxon>
        <taxon>Embryophyta</taxon>
        <taxon>Tracheophyta</taxon>
        <taxon>Spermatophyta</taxon>
        <taxon>Magnoliopsida</taxon>
        <taxon>eudicotyledons</taxon>
        <taxon>Gunneridae</taxon>
        <taxon>Pentapetalae</taxon>
        <taxon>rosids</taxon>
        <taxon>malvids</taxon>
        <taxon>Myrtales</taxon>
        <taxon>Lythraceae</taxon>
        <taxon>Punica</taxon>
    </lineage>
</organism>
<dbReference type="Proteomes" id="UP000233551">
    <property type="component" value="Unassembled WGS sequence"/>
</dbReference>
<dbReference type="Pfam" id="PF18592">
    <property type="entry name" value="Tho1_MOS11_C"/>
    <property type="match status" value="1"/>
</dbReference>
<evidence type="ECO:0000313" key="3">
    <source>
        <dbReference type="EMBL" id="OWM64587.1"/>
    </source>
</evidence>
<sequence length="214" mass="22518">MAKVSINLNEKIPSEEDEVYNPTEDSIVGSSDPSPVTGTVTDHAVVEASVEPSPAPSHGSSGKALKEAEATKSTVAVIGSQAANGSAAPVDEIRRKIRRAERFGVPVQLSEGDKRNSRAERFGTGSGMKKPEGLNKSEELKRKARAERFGISVSEAMNEEEKKKAQLARFSSNATVSSEEEKRKARAIRFSNIPSPIAQANSKAAVAGGASGGA</sequence>
<dbReference type="GO" id="GO:0005634">
    <property type="term" value="C:nucleus"/>
    <property type="evidence" value="ECO:0007669"/>
    <property type="project" value="TreeGrafter"/>
</dbReference>
<feature type="compositionally biased region" description="Basic and acidic residues" evidence="1">
    <location>
        <begin position="111"/>
        <end position="121"/>
    </location>
</feature>
<dbReference type="OrthoDB" id="5837849at2759"/>
<evidence type="ECO:0000313" key="5">
    <source>
        <dbReference type="Proteomes" id="UP000197138"/>
    </source>
</evidence>
<dbReference type="AlphaFoldDB" id="A0A218VVK9"/>
<feature type="compositionally biased region" description="Polar residues" evidence="1">
    <location>
        <begin position="28"/>
        <end position="39"/>
    </location>
</feature>
<evidence type="ECO:0000313" key="6">
    <source>
        <dbReference type="Proteomes" id="UP000233551"/>
    </source>
</evidence>
<dbReference type="PANTHER" id="PTHR47701">
    <property type="entry name" value="PROTEIN MODIFIER OF SNC1 11"/>
    <property type="match status" value="1"/>
</dbReference>
<name>A0A218VVK9_PUNGR</name>
<protein>
    <recommendedName>
        <fullName evidence="2">THO1-MOS11 C-terminal domain-containing protein</fullName>
    </recommendedName>
</protein>
<comment type="caution">
    <text evidence="3">The sequence shown here is derived from an EMBL/GenBank/DDBJ whole genome shotgun (WGS) entry which is preliminary data.</text>
</comment>
<evidence type="ECO:0000313" key="4">
    <source>
        <dbReference type="EMBL" id="PKI60975.1"/>
    </source>
</evidence>
<dbReference type="InterPro" id="IPR040746">
    <property type="entry name" value="THO1_MOS11_C"/>
</dbReference>
<dbReference type="EMBL" id="MTKT01005809">
    <property type="protein sequence ID" value="OWM64587.1"/>
    <property type="molecule type" value="Genomic_DNA"/>
</dbReference>
<feature type="region of interest" description="Disordered" evidence="1">
    <location>
        <begin position="1"/>
        <end position="39"/>
    </location>
</feature>
<dbReference type="STRING" id="22663.A0A218VVK9"/>
<keyword evidence="6" id="KW-1185">Reference proteome</keyword>
<feature type="region of interest" description="Disordered" evidence="1">
    <location>
        <begin position="108"/>
        <end position="136"/>
    </location>
</feature>
<evidence type="ECO:0000259" key="2">
    <source>
        <dbReference type="Pfam" id="PF18592"/>
    </source>
</evidence>
<dbReference type="GeneID" id="116208680"/>
<reference evidence="5" key="1">
    <citation type="journal article" date="2017" name="Plant J.">
        <title>The pomegranate (Punica granatum L.) genome and the genomics of punicalagin biosynthesis.</title>
        <authorList>
            <person name="Qin G."/>
            <person name="Xu C."/>
            <person name="Ming R."/>
            <person name="Tang H."/>
            <person name="Guyot R."/>
            <person name="Kramer E.M."/>
            <person name="Hu Y."/>
            <person name="Yi X."/>
            <person name="Qi Y."/>
            <person name="Xu X."/>
            <person name="Gao Z."/>
            <person name="Pan H."/>
            <person name="Jian J."/>
            <person name="Tian Y."/>
            <person name="Yue Z."/>
            <person name="Xu Y."/>
        </authorList>
    </citation>
    <scope>NUCLEOTIDE SEQUENCE [LARGE SCALE GENOMIC DNA]</scope>
    <source>
        <strain evidence="5">cv. Dabenzi</strain>
    </source>
</reference>
<reference evidence="3" key="2">
    <citation type="submission" date="2017-06" db="EMBL/GenBank/DDBJ databases">
        <title>The pomegranate genome and the genomics of punicalagin biosynthesis.</title>
        <authorList>
            <person name="Xu C."/>
        </authorList>
    </citation>
    <scope>NUCLEOTIDE SEQUENCE [LARGE SCALE GENOMIC DNA]</scope>
    <source>
        <tissue evidence="3">Fresh leaf</tissue>
    </source>
</reference>